<feature type="region of interest" description="Disordered" evidence="1">
    <location>
        <begin position="884"/>
        <end position="928"/>
    </location>
</feature>
<proteinExistence type="predicted"/>
<feature type="compositionally biased region" description="Basic and acidic residues" evidence="1">
    <location>
        <begin position="445"/>
        <end position="456"/>
    </location>
</feature>
<dbReference type="PANTHER" id="PTHR23039:SF3">
    <property type="entry name" value="NHS-LIKE PROTEIN 1"/>
    <property type="match status" value="1"/>
</dbReference>
<accession>A0A087XPP5</accession>
<feature type="compositionally biased region" description="Polar residues" evidence="1">
    <location>
        <begin position="61"/>
        <end position="70"/>
    </location>
</feature>
<dbReference type="GO" id="GO:0030154">
    <property type="term" value="P:cell differentiation"/>
    <property type="evidence" value="ECO:0007669"/>
    <property type="project" value="TreeGrafter"/>
</dbReference>
<name>A0A087XPP5_POEFO</name>
<reference evidence="3" key="1">
    <citation type="submission" date="2013-10" db="EMBL/GenBank/DDBJ databases">
        <authorList>
            <person name="Schartl M."/>
            <person name="Warren W."/>
        </authorList>
    </citation>
    <scope>NUCLEOTIDE SEQUENCE [LARGE SCALE GENOMIC DNA]</scope>
    <source>
        <strain evidence="3">female</strain>
    </source>
</reference>
<feature type="compositionally biased region" description="Polar residues" evidence="1">
    <location>
        <begin position="397"/>
        <end position="407"/>
    </location>
</feature>
<dbReference type="PANTHER" id="PTHR23039">
    <property type="entry name" value="NANCE-HORAN SYNDROME PROTEIN"/>
    <property type="match status" value="1"/>
</dbReference>
<feature type="compositionally biased region" description="Pro residues" evidence="1">
    <location>
        <begin position="662"/>
        <end position="673"/>
    </location>
</feature>
<evidence type="ECO:0000313" key="2">
    <source>
        <dbReference type="Ensembl" id="ENSPFOP00000007748.1"/>
    </source>
</evidence>
<sequence length="1263" mass="137722">MTPLVLNPISLSSCWDDGSDTEPLQRLPTPEEKMRQQAEAVAADIVPINVTGESFDRQASFRRTISNGDSLNRRPHKLSRRKTVSAISDDVIPKPSVPVNLPGQYSTVGRLPSSSSSSHQQNSMEEAMEESERDKKEGPSTSRRIRAPKGEGMSSLMASLTASPNVGKQPNSCHSSSSEIDCLPRIPTNSSLSSEVSFNSTTYRTLSASSSYSQFSLQSQDQQGFPSDFQPLLPYDPNVRVIPQSPSSSSSCFPSSPVNSCISDTPSQLQSEWSYPSDRPLNDGSSHYLSSSSIADSVSQFSYQALADHTMTQQNAQNFSDGDSCSGESWNYRPLSPTSSIHSGITQDTRCVSEEGWNCEPLLSSGRSTPLCIDNTSLCSEKMSSSPLLNREKRKSSTSAFYSRSMTRSISLRKSKRPPPPPLRSDSLRRRPGRSKASRSTTSPRPDRSPRVDRSTLHTPKSSPQTFPDPWVPRSNAKRRQSGLNCGTVTTFEPLNPNSQKATSTDSDPSSANPMSPKYCLALNPGYPSSEDKDLKLSLNHPPDSSVAGLQRLASPSSGYSSQSNTPSPGTPVSSPHNPSSPLTASPEAFSLPPASPFFSSCSSTSPFSPTASSLPRTRSRGKGKPKPPVPQRKSSRQAITSPSSSSTSTVLSPCFQVLLSNPPPPPPPPLPQSSPTIPGFCLPVSPVITSIPPPPIQSPSSSPPSPLTTPSKPEFCLHVPLSFTKPLPLPNDLPPLSLPPPPPLPIPTRPPPPPYSYASSFSFLPSSPSTSPRPLSHLITPQALQCVKLRSVKNQAVQQTEHDPTDSQLHTEVSVLLTNGNQTEETQPDFDALTSSDTSPLLANSNGRVSTKVKQTELYCKDPMKSESGISTAENRLRKGYKEIERKEDQRNSSPQRQKPQILHKKPDPSLTFPKTAKPAFASKHTGRIIGTRQQDEEMTNHRRFMKSSLAEDEDEEEEGRQLLMMSPKLEPSQDDPDVIKERVNRRRKFKVCNQETSDSESSYTLIGQSRFSLSSLLSTESLHGELSLPDLLIKEPDEEEEEPGDVFVNVSADQMLVSGRPRTTEDLFTIIHRSKRKMLGRRDFGELPLSSSSSSSSSPPETPTEPRLTRAAGFRNPRSTRSESFKALLLRKGSRVEASSRISAVERLCVGQFPPPADPQKMPPPPLTSDPLDDGRSSSFLTVNAPPLSPCALSMMFGWRRRDLMLLTSSSPVLVFSSSHMRPRSLTPPCSSSRRFAGRCRLFAAPMTAILEGENEEEDGE</sequence>
<evidence type="ECO:0000313" key="3">
    <source>
        <dbReference type="Proteomes" id="UP000028760"/>
    </source>
</evidence>
<feature type="compositionally biased region" description="Pro residues" evidence="1">
    <location>
        <begin position="692"/>
        <end position="708"/>
    </location>
</feature>
<protein>
    <recommendedName>
        <fullName evidence="4">NHS-like 1b</fullName>
    </recommendedName>
</protein>
<dbReference type="InterPro" id="IPR024845">
    <property type="entry name" value="NHS-like"/>
</dbReference>
<feature type="region of interest" description="Disordered" evidence="1">
    <location>
        <begin position="729"/>
        <end position="753"/>
    </location>
</feature>
<dbReference type="AlphaFoldDB" id="A0A087XPP5"/>
<feature type="region of interest" description="Disordered" evidence="1">
    <location>
        <begin position="383"/>
        <end position="714"/>
    </location>
</feature>
<dbReference type="Proteomes" id="UP000028760">
    <property type="component" value="Unassembled WGS sequence"/>
</dbReference>
<feature type="compositionally biased region" description="Polar residues" evidence="1">
    <location>
        <begin position="554"/>
        <end position="584"/>
    </location>
</feature>
<feature type="region of interest" description="Disordered" evidence="1">
    <location>
        <begin position="15"/>
        <end position="38"/>
    </location>
</feature>
<keyword evidence="3" id="KW-1185">Reference proteome</keyword>
<feature type="compositionally biased region" description="Polar residues" evidence="1">
    <location>
        <begin position="482"/>
        <end position="514"/>
    </location>
</feature>
<feature type="region of interest" description="Disordered" evidence="1">
    <location>
        <begin position="822"/>
        <end position="850"/>
    </location>
</feature>
<feature type="region of interest" description="Disordered" evidence="1">
    <location>
        <begin position="1083"/>
        <end position="1121"/>
    </location>
</feature>
<reference evidence="2" key="3">
    <citation type="submission" date="2025-09" db="UniProtKB">
        <authorList>
            <consortium name="Ensembl"/>
        </authorList>
    </citation>
    <scope>IDENTIFICATION</scope>
</reference>
<dbReference type="STRING" id="48698.ENSPFOP00000007748"/>
<dbReference type="OMA" id="SHMRPRS"/>
<dbReference type="Pfam" id="PF15273">
    <property type="entry name" value="NHS"/>
    <property type="match status" value="2"/>
</dbReference>
<feature type="compositionally biased region" description="Basic residues" evidence="1">
    <location>
        <begin position="73"/>
        <end position="83"/>
    </location>
</feature>
<feature type="compositionally biased region" description="Low complexity" evidence="1">
    <location>
        <begin position="585"/>
        <end position="616"/>
    </location>
</feature>
<evidence type="ECO:0008006" key="4">
    <source>
        <dbReference type="Google" id="ProtNLM"/>
    </source>
</evidence>
<dbReference type="Ensembl" id="ENSPFOT00000007760.1">
    <property type="protein sequence ID" value="ENSPFOP00000007748.1"/>
    <property type="gene ID" value="ENSPFOG00000007826.1"/>
</dbReference>
<dbReference type="EMBL" id="AYCK01018330">
    <property type="status" value="NOT_ANNOTATED_CDS"/>
    <property type="molecule type" value="Genomic_DNA"/>
</dbReference>
<feature type="region of interest" description="Disordered" evidence="1">
    <location>
        <begin position="56"/>
        <end position="152"/>
    </location>
</feature>
<dbReference type="GeneTree" id="ENSGT00940000175756"/>
<feature type="compositionally biased region" description="Low complexity" evidence="1">
    <location>
        <begin position="1088"/>
        <end position="1112"/>
    </location>
</feature>
<feature type="compositionally biased region" description="Polar residues" evidence="1">
    <location>
        <begin position="834"/>
        <end position="850"/>
    </location>
</feature>
<reference evidence="2" key="2">
    <citation type="submission" date="2025-08" db="UniProtKB">
        <authorList>
            <consortium name="Ensembl"/>
        </authorList>
    </citation>
    <scope>IDENTIFICATION</scope>
</reference>
<dbReference type="eggNOG" id="ENOG502QTFI">
    <property type="taxonomic scope" value="Eukaryota"/>
</dbReference>
<evidence type="ECO:0000256" key="1">
    <source>
        <dbReference type="SAM" id="MobiDB-lite"/>
    </source>
</evidence>
<feature type="region of interest" description="Disordered" evidence="1">
    <location>
        <begin position="1153"/>
        <end position="1172"/>
    </location>
</feature>
<feature type="compositionally biased region" description="Pro residues" evidence="1">
    <location>
        <begin position="1155"/>
        <end position="1170"/>
    </location>
</feature>
<feature type="compositionally biased region" description="Polar residues" evidence="1">
    <location>
        <begin position="457"/>
        <end position="466"/>
    </location>
</feature>
<organism evidence="2 3">
    <name type="scientific">Poecilia formosa</name>
    <name type="common">Amazon molly</name>
    <name type="synonym">Limia formosa</name>
    <dbReference type="NCBI Taxonomy" id="48698"/>
    <lineage>
        <taxon>Eukaryota</taxon>
        <taxon>Metazoa</taxon>
        <taxon>Chordata</taxon>
        <taxon>Craniata</taxon>
        <taxon>Vertebrata</taxon>
        <taxon>Euteleostomi</taxon>
        <taxon>Actinopterygii</taxon>
        <taxon>Neopterygii</taxon>
        <taxon>Teleostei</taxon>
        <taxon>Neoteleostei</taxon>
        <taxon>Acanthomorphata</taxon>
        <taxon>Ovalentaria</taxon>
        <taxon>Atherinomorphae</taxon>
        <taxon>Cyprinodontiformes</taxon>
        <taxon>Poeciliidae</taxon>
        <taxon>Poeciliinae</taxon>
        <taxon>Poecilia</taxon>
    </lineage>
</organism>
<feature type="compositionally biased region" description="Low complexity" evidence="1">
    <location>
        <begin position="637"/>
        <end position="653"/>
    </location>
</feature>